<accession>A0ABR8CL39</accession>
<dbReference type="EMBL" id="JACJRF010000008">
    <property type="protein sequence ID" value="MBD2343937.1"/>
    <property type="molecule type" value="Genomic_DNA"/>
</dbReference>
<comment type="caution">
    <text evidence="1">The sequence shown here is derived from an EMBL/GenBank/DDBJ whole genome shotgun (WGS) entry which is preliminary data.</text>
</comment>
<dbReference type="Proteomes" id="UP000607281">
    <property type="component" value="Unassembled WGS sequence"/>
</dbReference>
<name>A0ABR8CL39_9NOST</name>
<sequence length="179" mass="20905">MREFLIQIESALNLNFYYLALMSTLVVPDIAGAITYSSKGSSHEQHYCKWFNEYVHDKTITSQECYLFRHKILHQGTSVIPGTRSFKEIAFIYTNFLPKNKKIYIHNVANEMNRNKILYIDIDIFCNSVIKGAYEWLNEFENTEQFRKNYSKFIKFHPEGLYPYAGLPVIASASSDEDT</sequence>
<dbReference type="RefSeq" id="WP_190406398.1">
    <property type="nucleotide sequence ID" value="NZ_JACJRF010000008.1"/>
</dbReference>
<evidence type="ECO:0000313" key="1">
    <source>
        <dbReference type="EMBL" id="MBD2343937.1"/>
    </source>
</evidence>
<organism evidence="1 2">
    <name type="scientific">Anabaena subtropica FACHB-260</name>
    <dbReference type="NCBI Taxonomy" id="2692884"/>
    <lineage>
        <taxon>Bacteria</taxon>
        <taxon>Bacillati</taxon>
        <taxon>Cyanobacteriota</taxon>
        <taxon>Cyanophyceae</taxon>
        <taxon>Nostocales</taxon>
        <taxon>Nostocaceae</taxon>
        <taxon>Anabaena</taxon>
    </lineage>
</organism>
<reference evidence="1 2" key="1">
    <citation type="journal article" date="2020" name="ISME J.">
        <title>Comparative genomics reveals insights into cyanobacterial evolution and habitat adaptation.</title>
        <authorList>
            <person name="Chen M.Y."/>
            <person name="Teng W.K."/>
            <person name="Zhao L."/>
            <person name="Hu C.X."/>
            <person name="Zhou Y.K."/>
            <person name="Han B.P."/>
            <person name="Song L.R."/>
            <person name="Shu W.S."/>
        </authorList>
    </citation>
    <scope>NUCLEOTIDE SEQUENCE [LARGE SCALE GENOMIC DNA]</scope>
    <source>
        <strain evidence="1 2">FACHB-260</strain>
    </source>
</reference>
<proteinExistence type="predicted"/>
<evidence type="ECO:0000313" key="2">
    <source>
        <dbReference type="Proteomes" id="UP000607281"/>
    </source>
</evidence>
<protein>
    <submittedName>
        <fullName evidence="1">Uncharacterized protein</fullName>
    </submittedName>
</protein>
<gene>
    <name evidence="1" type="ORF">H6G18_07215</name>
</gene>
<keyword evidence="2" id="KW-1185">Reference proteome</keyword>